<proteinExistence type="predicted"/>
<organism evidence="1">
    <name type="scientific">Lepeophtheirus salmonis</name>
    <name type="common">Salmon louse</name>
    <name type="synonym">Caligus salmonis</name>
    <dbReference type="NCBI Taxonomy" id="72036"/>
    <lineage>
        <taxon>Eukaryota</taxon>
        <taxon>Metazoa</taxon>
        <taxon>Ecdysozoa</taxon>
        <taxon>Arthropoda</taxon>
        <taxon>Crustacea</taxon>
        <taxon>Multicrustacea</taxon>
        <taxon>Hexanauplia</taxon>
        <taxon>Copepoda</taxon>
        <taxon>Siphonostomatoida</taxon>
        <taxon>Caligidae</taxon>
        <taxon>Lepeophtheirus</taxon>
    </lineage>
</organism>
<protein>
    <submittedName>
        <fullName evidence="1">Uncharacterized protein</fullName>
    </submittedName>
</protein>
<dbReference type="AlphaFoldDB" id="A0A0K2SVE7"/>
<evidence type="ECO:0000313" key="1">
    <source>
        <dbReference type="EMBL" id="CDW17420.1"/>
    </source>
</evidence>
<sequence>MSYGDSIIYIHAYGSNFVKVSKASCNGYLVSLFQSMSYLVL</sequence>
<reference evidence="1" key="1">
    <citation type="submission" date="2014-05" db="EMBL/GenBank/DDBJ databases">
        <authorList>
            <person name="Chronopoulou M."/>
        </authorList>
    </citation>
    <scope>NUCLEOTIDE SEQUENCE</scope>
    <source>
        <tissue evidence="1">Whole organism</tissue>
    </source>
</reference>
<accession>A0A0K2SVE7</accession>
<name>A0A0K2SVE7_LEPSM</name>
<dbReference type="EMBL" id="HACA01000059">
    <property type="protein sequence ID" value="CDW17420.1"/>
    <property type="molecule type" value="Transcribed_RNA"/>
</dbReference>